<organism evidence="2 3">
    <name type="scientific">Niastella koreensis</name>
    <dbReference type="NCBI Taxonomy" id="354356"/>
    <lineage>
        <taxon>Bacteria</taxon>
        <taxon>Pseudomonadati</taxon>
        <taxon>Bacteroidota</taxon>
        <taxon>Chitinophagia</taxon>
        <taxon>Chitinophagales</taxon>
        <taxon>Chitinophagaceae</taxon>
        <taxon>Niastella</taxon>
    </lineage>
</organism>
<accession>A0ABX3NMP9</accession>
<dbReference type="EMBL" id="LWBO01000077">
    <property type="protein sequence ID" value="OQP40150.1"/>
    <property type="molecule type" value="Genomic_DNA"/>
</dbReference>
<dbReference type="Gene3D" id="1.20.120.450">
    <property type="entry name" value="dinb family like domain"/>
    <property type="match status" value="1"/>
</dbReference>
<feature type="domain" description="DinB-like" evidence="1">
    <location>
        <begin position="27"/>
        <end position="163"/>
    </location>
</feature>
<dbReference type="Proteomes" id="UP000192277">
    <property type="component" value="Unassembled WGS sequence"/>
</dbReference>
<name>A0ABX3NMP9_9BACT</name>
<proteinExistence type="predicted"/>
<evidence type="ECO:0000313" key="2">
    <source>
        <dbReference type="EMBL" id="OQP40150.1"/>
    </source>
</evidence>
<evidence type="ECO:0000259" key="1">
    <source>
        <dbReference type="Pfam" id="PF12867"/>
    </source>
</evidence>
<comment type="caution">
    <text evidence="2">The sequence shown here is derived from an EMBL/GenBank/DDBJ whole genome shotgun (WGS) entry which is preliminary data.</text>
</comment>
<gene>
    <name evidence="2" type="ORF">A4D02_14555</name>
</gene>
<keyword evidence="3" id="KW-1185">Reference proteome</keyword>
<evidence type="ECO:0000313" key="3">
    <source>
        <dbReference type="Proteomes" id="UP000192277"/>
    </source>
</evidence>
<dbReference type="InterPro" id="IPR024775">
    <property type="entry name" value="DinB-like"/>
</dbReference>
<dbReference type="InterPro" id="IPR034660">
    <property type="entry name" value="DinB/YfiT-like"/>
</dbReference>
<protein>
    <recommendedName>
        <fullName evidence="1">DinB-like domain-containing protein</fullName>
    </recommendedName>
</protein>
<reference evidence="2 3" key="1">
    <citation type="submission" date="2016-04" db="EMBL/GenBank/DDBJ databases">
        <authorList>
            <person name="Chen L."/>
            <person name="Zhuang W."/>
            <person name="Wang G."/>
        </authorList>
    </citation>
    <scope>NUCLEOTIDE SEQUENCE [LARGE SCALE GENOMIC DNA]</scope>
    <source>
        <strain evidence="3">GR20</strain>
    </source>
</reference>
<sequence length="172" mass="20311">MSMSKWFERKFDFSFDVEQYSTIYQRLQQAPDTLKTMLQNIPEPILSHQPDGKWSVKEHVGHLALLEPLWRTRIHDILEKKPTLTPTDLDNKKTSEAGFNYFTISELLQHFTDERTETLTLLNNIHVKEQQGTSLHPRMQQPMRIIDILYFTAEHDEHHMGVISEIIKVLTR</sequence>
<dbReference type="Pfam" id="PF12867">
    <property type="entry name" value="DinB_2"/>
    <property type="match status" value="1"/>
</dbReference>
<dbReference type="SUPFAM" id="SSF109854">
    <property type="entry name" value="DinB/YfiT-like putative metalloenzymes"/>
    <property type="match status" value="1"/>
</dbReference>